<organism evidence="2 3">
    <name type="scientific">Durusdinium trenchii</name>
    <dbReference type="NCBI Taxonomy" id="1381693"/>
    <lineage>
        <taxon>Eukaryota</taxon>
        <taxon>Sar</taxon>
        <taxon>Alveolata</taxon>
        <taxon>Dinophyceae</taxon>
        <taxon>Suessiales</taxon>
        <taxon>Symbiodiniaceae</taxon>
        <taxon>Durusdinium</taxon>
    </lineage>
</organism>
<evidence type="ECO:0000313" key="2">
    <source>
        <dbReference type="EMBL" id="CAK9095979.1"/>
    </source>
</evidence>
<evidence type="ECO:0000256" key="1">
    <source>
        <dbReference type="SAM" id="Coils"/>
    </source>
</evidence>
<protein>
    <submittedName>
        <fullName evidence="2">Uncharacterized protein</fullName>
    </submittedName>
</protein>
<sequence>MQAMRMHLQAKKQELSKAMAEQLQAAGDGVRDRARRKVDAVRRKCQVELKTLRAKAIEESEAREKEDTKLRDKLLKAEEALRHAAAQEREELKTMREAGEAELARIAAQFEEDTARQLQKLEASHCQQEEMLVMREEHSSQAQGNATAQAWKQRLADAELAAAEARAQLCEASQVQEKLWLQSSQRVEELLDESSKLEEETPILSKEVTGGSKRTELILLFR</sequence>
<comment type="caution">
    <text evidence="2">The sequence shown here is derived from an EMBL/GenBank/DDBJ whole genome shotgun (WGS) entry which is preliminary data.</text>
</comment>
<keyword evidence="1" id="KW-0175">Coiled coil</keyword>
<reference evidence="2 3" key="1">
    <citation type="submission" date="2024-02" db="EMBL/GenBank/DDBJ databases">
        <authorList>
            <person name="Chen Y."/>
            <person name="Shah S."/>
            <person name="Dougan E. K."/>
            <person name="Thang M."/>
            <person name="Chan C."/>
        </authorList>
    </citation>
    <scope>NUCLEOTIDE SEQUENCE [LARGE SCALE GENOMIC DNA]</scope>
</reference>
<keyword evidence="3" id="KW-1185">Reference proteome</keyword>
<accession>A0ABP0R6W6</accession>
<name>A0ABP0R6W6_9DINO</name>
<feature type="coiled-coil region" evidence="1">
    <location>
        <begin position="75"/>
        <end position="109"/>
    </location>
</feature>
<dbReference type="Proteomes" id="UP001642484">
    <property type="component" value="Unassembled WGS sequence"/>
</dbReference>
<dbReference type="EMBL" id="CAXAMN010025561">
    <property type="protein sequence ID" value="CAK9095979.1"/>
    <property type="molecule type" value="Genomic_DNA"/>
</dbReference>
<proteinExistence type="predicted"/>
<gene>
    <name evidence="2" type="ORF">CCMP2556_LOCUS45670</name>
</gene>
<evidence type="ECO:0000313" key="3">
    <source>
        <dbReference type="Proteomes" id="UP001642484"/>
    </source>
</evidence>